<keyword evidence="4" id="KW-0548">Nucleotidyltransferase</keyword>
<dbReference type="PROSITE" id="PS50887">
    <property type="entry name" value="GGDEF"/>
    <property type="match status" value="1"/>
</dbReference>
<dbReference type="CDD" id="cd01949">
    <property type="entry name" value="GGDEF"/>
    <property type="match status" value="1"/>
</dbReference>
<evidence type="ECO:0000313" key="4">
    <source>
        <dbReference type="EMBL" id="XAU16037.1"/>
    </source>
</evidence>
<dbReference type="GO" id="GO:0052621">
    <property type="term" value="F:diguanylate cyclase activity"/>
    <property type="evidence" value="ECO:0007669"/>
    <property type="project" value="UniProtKB-EC"/>
</dbReference>
<sequence length="312" mass="33961">MMVDAARLHTQVFNSIDEQIAVIDRSGTIIDVNAAWKAFGAANGIIETFACVGSNYLQVVEASVLSGDALAVEVSAGILDVLQGERADFRYEYPCHSPEKKRWFMMHVKPLEGSGNAIFVITHHDITQRHLAEEHAAFLSRHDPLTGLANRRHFNEFVQEALQRGARNGASVTLLELDLDNFKSFNDALGHPAGDDCLVKVAEVLHEHTRRADDLAARLGGDEFAVVLGGNDMEIHQETAASIRREIEALGLAFDAGKRRVTTSIGGVSSLPGPGEKVETLLAAADRMLYRAKAQGRNRVVFEPLPQGSSGE</sequence>
<name>A0ABZ3HBY5_9BACT</name>
<dbReference type="Proteomes" id="UP001447842">
    <property type="component" value="Chromosome"/>
</dbReference>
<evidence type="ECO:0000259" key="3">
    <source>
        <dbReference type="PROSITE" id="PS50887"/>
    </source>
</evidence>
<dbReference type="InterPro" id="IPR013656">
    <property type="entry name" value="PAS_4"/>
</dbReference>
<reference evidence="4 5" key="1">
    <citation type="submission" date="2024-03" db="EMBL/GenBank/DDBJ databases">
        <title>Sulfurimonas sp. HSL3-1.</title>
        <authorList>
            <person name="Wang S."/>
        </authorList>
    </citation>
    <scope>NUCLEOTIDE SEQUENCE [LARGE SCALE GENOMIC DNA]</scope>
    <source>
        <strain evidence="4 5">HSL3-1</strain>
    </source>
</reference>
<organism evidence="4 5">
    <name type="scientific">Sulfurimonas diazotrophicus</name>
    <dbReference type="NCBI Taxonomy" id="3131939"/>
    <lineage>
        <taxon>Bacteria</taxon>
        <taxon>Pseudomonadati</taxon>
        <taxon>Campylobacterota</taxon>
        <taxon>Epsilonproteobacteria</taxon>
        <taxon>Campylobacterales</taxon>
        <taxon>Sulfurimonadaceae</taxon>
        <taxon>Sulfurimonas</taxon>
    </lineage>
</organism>
<dbReference type="PANTHER" id="PTHR45138">
    <property type="entry name" value="REGULATORY COMPONENTS OF SENSORY TRANSDUCTION SYSTEM"/>
    <property type="match status" value="1"/>
</dbReference>
<dbReference type="NCBIfam" id="TIGR00254">
    <property type="entry name" value="GGDEF"/>
    <property type="match status" value="1"/>
</dbReference>
<dbReference type="InterPro" id="IPR029787">
    <property type="entry name" value="Nucleotide_cyclase"/>
</dbReference>
<dbReference type="EMBL" id="CP147920">
    <property type="protein sequence ID" value="XAU16037.1"/>
    <property type="molecule type" value="Genomic_DNA"/>
</dbReference>
<keyword evidence="4" id="KW-0808">Transferase</keyword>
<dbReference type="SUPFAM" id="SSF55785">
    <property type="entry name" value="PYP-like sensor domain (PAS domain)"/>
    <property type="match status" value="1"/>
</dbReference>
<dbReference type="PANTHER" id="PTHR45138:SF9">
    <property type="entry name" value="DIGUANYLATE CYCLASE DGCM-RELATED"/>
    <property type="match status" value="1"/>
</dbReference>
<dbReference type="SUPFAM" id="SSF55073">
    <property type="entry name" value="Nucleotide cyclase"/>
    <property type="match status" value="1"/>
</dbReference>
<accession>A0ABZ3HBY5</accession>
<evidence type="ECO:0000256" key="1">
    <source>
        <dbReference type="ARBA" id="ARBA00012528"/>
    </source>
</evidence>
<gene>
    <name evidence="4" type="ORF">WCY31_04855</name>
</gene>
<protein>
    <recommendedName>
        <fullName evidence="1">diguanylate cyclase</fullName>
        <ecNumber evidence="1">2.7.7.65</ecNumber>
    </recommendedName>
</protein>
<dbReference type="SMART" id="SM00267">
    <property type="entry name" value="GGDEF"/>
    <property type="match status" value="1"/>
</dbReference>
<proteinExistence type="predicted"/>
<evidence type="ECO:0000313" key="5">
    <source>
        <dbReference type="Proteomes" id="UP001447842"/>
    </source>
</evidence>
<keyword evidence="5" id="KW-1185">Reference proteome</keyword>
<dbReference type="RefSeq" id="WP_345973403.1">
    <property type="nucleotide sequence ID" value="NZ_CP147920.1"/>
</dbReference>
<comment type="catalytic activity">
    <reaction evidence="2">
        <text>2 GTP = 3',3'-c-di-GMP + 2 diphosphate</text>
        <dbReference type="Rhea" id="RHEA:24898"/>
        <dbReference type="ChEBI" id="CHEBI:33019"/>
        <dbReference type="ChEBI" id="CHEBI:37565"/>
        <dbReference type="ChEBI" id="CHEBI:58805"/>
        <dbReference type="EC" id="2.7.7.65"/>
    </reaction>
</comment>
<dbReference type="Gene3D" id="3.30.450.20">
    <property type="entry name" value="PAS domain"/>
    <property type="match status" value="1"/>
</dbReference>
<dbReference type="InterPro" id="IPR043128">
    <property type="entry name" value="Rev_trsase/Diguanyl_cyclase"/>
</dbReference>
<dbReference type="Pfam" id="PF08448">
    <property type="entry name" value="PAS_4"/>
    <property type="match status" value="1"/>
</dbReference>
<dbReference type="Gene3D" id="3.30.70.270">
    <property type="match status" value="1"/>
</dbReference>
<evidence type="ECO:0000256" key="2">
    <source>
        <dbReference type="ARBA" id="ARBA00034247"/>
    </source>
</evidence>
<dbReference type="EC" id="2.7.7.65" evidence="1"/>
<dbReference type="InterPro" id="IPR035965">
    <property type="entry name" value="PAS-like_dom_sf"/>
</dbReference>
<dbReference type="InterPro" id="IPR050469">
    <property type="entry name" value="Diguanylate_Cyclase"/>
</dbReference>
<dbReference type="InterPro" id="IPR000160">
    <property type="entry name" value="GGDEF_dom"/>
</dbReference>
<dbReference type="Pfam" id="PF00990">
    <property type="entry name" value="GGDEF"/>
    <property type="match status" value="1"/>
</dbReference>
<feature type="domain" description="GGDEF" evidence="3">
    <location>
        <begin position="170"/>
        <end position="305"/>
    </location>
</feature>